<evidence type="ECO:0000256" key="5">
    <source>
        <dbReference type="ARBA" id="ARBA00023212"/>
    </source>
</evidence>
<gene>
    <name evidence="8" type="ORF">NliqN6_2580</name>
</gene>
<comment type="function">
    <text evidence="6">Binds to actin and affects the structure of the cytoskeleton. At high concentrations, profilin prevents the polymerization of actin, whereas it enhances it at low concentrations.</text>
</comment>
<name>A0A8H3TSP0_9TREE</name>
<evidence type="ECO:0000256" key="4">
    <source>
        <dbReference type="ARBA" id="ARBA00023203"/>
    </source>
</evidence>
<dbReference type="PROSITE" id="PS00414">
    <property type="entry name" value="PROFILIN"/>
    <property type="match status" value="1"/>
</dbReference>
<dbReference type="PRINTS" id="PR01640">
    <property type="entry name" value="PROFILINPLNT"/>
</dbReference>
<dbReference type="InterPro" id="IPR005455">
    <property type="entry name" value="PFN_euk"/>
</dbReference>
<keyword evidence="5 6" id="KW-0206">Cytoskeleton</keyword>
<dbReference type="Gene3D" id="3.30.450.30">
    <property type="entry name" value="Dynein light chain 2a, cytoplasmic"/>
    <property type="match status" value="1"/>
</dbReference>
<reference evidence="8" key="1">
    <citation type="submission" date="2020-07" db="EMBL/GenBank/DDBJ databases">
        <title>Draft Genome Sequence of a Deep-Sea Yeast, Naganishia (Cryptococcus) liquefaciens strain N6.</title>
        <authorList>
            <person name="Han Y.W."/>
            <person name="Kajitani R."/>
            <person name="Morimoto H."/>
            <person name="Parhat M."/>
            <person name="Tsubouchi H."/>
            <person name="Bakenova O."/>
            <person name="Ogata M."/>
            <person name="Argunhan B."/>
            <person name="Aoki R."/>
            <person name="Kajiwara S."/>
            <person name="Itoh T."/>
            <person name="Iwasaki H."/>
        </authorList>
    </citation>
    <scope>NUCLEOTIDE SEQUENCE</scope>
    <source>
        <strain evidence="8">N6</strain>
    </source>
</reference>
<evidence type="ECO:0000256" key="3">
    <source>
        <dbReference type="ARBA" id="ARBA00022490"/>
    </source>
</evidence>
<dbReference type="InterPro" id="IPR036140">
    <property type="entry name" value="PFN_sf"/>
</dbReference>
<dbReference type="CDD" id="cd00148">
    <property type="entry name" value="PROF"/>
    <property type="match status" value="1"/>
</dbReference>
<keyword evidence="4 7" id="KW-0009">Actin-binding</keyword>
<dbReference type="AlphaFoldDB" id="A0A8H3TSP0"/>
<keyword evidence="9" id="KW-1185">Reference proteome</keyword>
<dbReference type="FunFam" id="3.30.450.30:FF:000015">
    <property type="entry name" value="Profilin"/>
    <property type="match status" value="1"/>
</dbReference>
<evidence type="ECO:0000256" key="6">
    <source>
        <dbReference type="RuleBase" id="RU003908"/>
    </source>
</evidence>
<dbReference type="Pfam" id="PF00235">
    <property type="entry name" value="Profilin"/>
    <property type="match status" value="1"/>
</dbReference>
<dbReference type="InterPro" id="IPR027310">
    <property type="entry name" value="Profilin_CS"/>
</dbReference>
<accession>A0A8H3TSP0</accession>
<protein>
    <recommendedName>
        <fullName evidence="7">Profilin</fullName>
    </recommendedName>
</protein>
<proteinExistence type="inferred from homology"/>
<dbReference type="GO" id="GO:0005938">
    <property type="term" value="C:cell cortex"/>
    <property type="evidence" value="ECO:0007669"/>
    <property type="project" value="TreeGrafter"/>
</dbReference>
<evidence type="ECO:0000256" key="7">
    <source>
        <dbReference type="RuleBase" id="RU003909"/>
    </source>
</evidence>
<dbReference type="SUPFAM" id="SSF55770">
    <property type="entry name" value="Profilin (actin-binding protein)"/>
    <property type="match status" value="1"/>
</dbReference>
<comment type="caution">
    <text evidence="8">The sequence shown here is derived from an EMBL/GenBank/DDBJ whole genome shotgun (WGS) entry which is preliminary data.</text>
</comment>
<evidence type="ECO:0000256" key="2">
    <source>
        <dbReference type="ARBA" id="ARBA00010058"/>
    </source>
</evidence>
<dbReference type="SMART" id="SM00392">
    <property type="entry name" value="PROF"/>
    <property type="match status" value="1"/>
</dbReference>
<dbReference type="PRINTS" id="PR00392">
    <property type="entry name" value="PROFILIN"/>
</dbReference>
<keyword evidence="3" id="KW-0963">Cytoplasm</keyword>
<dbReference type="PANTHER" id="PTHR11604:SF0">
    <property type="entry name" value="PROFILIN"/>
    <property type="match status" value="1"/>
</dbReference>
<dbReference type="Proteomes" id="UP000620104">
    <property type="component" value="Unassembled WGS sequence"/>
</dbReference>
<comment type="subcellular location">
    <subcellularLocation>
        <location evidence="1">Cytoplasm</location>
        <location evidence="1">Cytoskeleton</location>
    </subcellularLocation>
</comment>
<dbReference type="PANTHER" id="PTHR11604">
    <property type="entry name" value="PROFILIN"/>
    <property type="match status" value="1"/>
</dbReference>
<organism evidence="8 9">
    <name type="scientific">Naganishia liquefaciens</name>
    <dbReference type="NCBI Taxonomy" id="104408"/>
    <lineage>
        <taxon>Eukaryota</taxon>
        <taxon>Fungi</taxon>
        <taxon>Dikarya</taxon>
        <taxon>Basidiomycota</taxon>
        <taxon>Agaricomycotina</taxon>
        <taxon>Tremellomycetes</taxon>
        <taxon>Filobasidiales</taxon>
        <taxon>Filobasidiaceae</taxon>
        <taxon>Naganishia</taxon>
    </lineage>
</organism>
<evidence type="ECO:0000256" key="1">
    <source>
        <dbReference type="ARBA" id="ARBA00004245"/>
    </source>
</evidence>
<dbReference type="GO" id="GO:0003785">
    <property type="term" value="F:actin monomer binding"/>
    <property type="evidence" value="ECO:0007669"/>
    <property type="project" value="TreeGrafter"/>
</dbReference>
<dbReference type="EMBL" id="BLZA01000017">
    <property type="protein sequence ID" value="GHJ86178.1"/>
    <property type="molecule type" value="Genomic_DNA"/>
</dbReference>
<comment type="similarity">
    <text evidence="2 7">Belongs to the profilin family.</text>
</comment>
<sequence length="127" mass="13549">MSWQAYVDDSMLKTGKIARGAILGAQGGVWATSSGYNLSKQEQDFLVKTAFSQPGEAQAHGIHLAGTKFMCLQADGEQLLGRKGDRGVIVCKTKQAILIGEYEQPTPAGDANVVITKLADYLKGVGY</sequence>
<dbReference type="GO" id="GO:0005856">
    <property type="term" value="C:cytoskeleton"/>
    <property type="evidence" value="ECO:0007669"/>
    <property type="project" value="UniProtKB-SubCell"/>
</dbReference>
<comment type="subunit">
    <text evidence="6">Occurs in many kinds of cells as a complex with monomeric actin in a 1:1 ratio.</text>
</comment>
<evidence type="ECO:0000313" key="9">
    <source>
        <dbReference type="Proteomes" id="UP000620104"/>
    </source>
</evidence>
<evidence type="ECO:0000313" key="8">
    <source>
        <dbReference type="EMBL" id="GHJ86178.1"/>
    </source>
</evidence>
<dbReference type="InterPro" id="IPR048278">
    <property type="entry name" value="PFN"/>
</dbReference>
<dbReference type="OrthoDB" id="421374at2759"/>